<dbReference type="RefSeq" id="WP_341626449.1">
    <property type="nucleotide sequence ID" value="NZ_JBAKBA010000001.1"/>
</dbReference>
<proteinExistence type="predicted"/>
<accession>A0ABU9H7B1</accession>
<evidence type="ECO:0008006" key="3">
    <source>
        <dbReference type="Google" id="ProtNLM"/>
    </source>
</evidence>
<organism evidence="1 2">
    <name type="scientific">Psychromonas arctica</name>
    <dbReference type="NCBI Taxonomy" id="168275"/>
    <lineage>
        <taxon>Bacteria</taxon>
        <taxon>Pseudomonadati</taxon>
        <taxon>Pseudomonadota</taxon>
        <taxon>Gammaproteobacteria</taxon>
        <taxon>Alteromonadales</taxon>
        <taxon>Psychromonadaceae</taxon>
        <taxon>Psychromonas</taxon>
    </lineage>
</organism>
<name>A0ABU9H7B1_9GAMM</name>
<sequence>MNYSILQTSIISVFILFVGSTLAVEPTIPTEAPYIALSDNMDEPNGYGFCIDTYGAGKSELMQTHTCKPKTAKDAPRNDPGHDVRFEYDPMTKRISSYAFEGVCMQVLIAKGKSEFALLDCSDHPHQKFVYKIADKTLRLDSDQNYCVAVDPELEEAGPWVKRALNLVECSKTESALKQWIIFPA</sequence>
<evidence type="ECO:0000313" key="2">
    <source>
        <dbReference type="Proteomes" id="UP001366060"/>
    </source>
</evidence>
<dbReference type="InterPro" id="IPR035992">
    <property type="entry name" value="Ricin_B-like_lectins"/>
</dbReference>
<keyword evidence="2" id="KW-1185">Reference proteome</keyword>
<reference evidence="1 2" key="1">
    <citation type="submission" date="2024-02" db="EMBL/GenBank/DDBJ databases">
        <title>Bacteria isolated from the canopy kelp, Nereocystis luetkeana.</title>
        <authorList>
            <person name="Pfister C.A."/>
            <person name="Younker I.T."/>
            <person name="Light S.H."/>
        </authorList>
    </citation>
    <scope>NUCLEOTIDE SEQUENCE [LARGE SCALE GENOMIC DNA]</scope>
    <source>
        <strain evidence="1 2">TI.2.07</strain>
    </source>
</reference>
<dbReference type="SUPFAM" id="SSF50370">
    <property type="entry name" value="Ricin B-like lectins"/>
    <property type="match status" value="1"/>
</dbReference>
<dbReference type="Proteomes" id="UP001366060">
    <property type="component" value="Unassembled WGS sequence"/>
</dbReference>
<evidence type="ECO:0000313" key="1">
    <source>
        <dbReference type="EMBL" id="MEL0657686.1"/>
    </source>
</evidence>
<gene>
    <name evidence="1" type="ORF">V6255_00935</name>
</gene>
<comment type="caution">
    <text evidence="1">The sequence shown here is derived from an EMBL/GenBank/DDBJ whole genome shotgun (WGS) entry which is preliminary data.</text>
</comment>
<protein>
    <recommendedName>
        <fullName evidence="3">Ricin B lectin domain-containing protein</fullName>
    </recommendedName>
</protein>
<dbReference type="PROSITE" id="PS50231">
    <property type="entry name" value="RICIN_B_LECTIN"/>
    <property type="match status" value="1"/>
</dbReference>
<dbReference type="Gene3D" id="2.80.10.50">
    <property type="match status" value="1"/>
</dbReference>
<dbReference type="EMBL" id="JBAKBA010000001">
    <property type="protein sequence ID" value="MEL0657686.1"/>
    <property type="molecule type" value="Genomic_DNA"/>
</dbReference>